<dbReference type="PANTHER" id="PTHR10520:SF12">
    <property type="entry name" value="TRIFUNCTIONAL PURINE BIOSYNTHETIC PROTEIN ADENOSINE-3"/>
    <property type="match status" value="1"/>
</dbReference>
<feature type="domain" description="PurM-like C-terminal" evidence="15">
    <location>
        <begin position="177"/>
        <end position="341"/>
    </location>
</feature>
<evidence type="ECO:0000256" key="9">
    <source>
        <dbReference type="ARBA" id="ARBA00031908"/>
    </source>
</evidence>
<feature type="domain" description="PurM-like N-terminal" evidence="14">
    <location>
        <begin position="60"/>
        <end position="165"/>
    </location>
</feature>
<dbReference type="GO" id="GO:0046084">
    <property type="term" value="P:adenine biosynthetic process"/>
    <property type="evidence" value="ECO:0007669"/>
    <property type="project" value="TreeGrafter"/>
</dbReference>
<dbReference type="PANTHER" id="PTHR10520">
    <property type="entry name" value="TRIFUNCTIONAL PURINE BIOSYNTHETIC PROTEIN ADENOSINE-3-RELATED"/>
    <property type="match status" value="1"/>
</dbReference>
<dbReference type="RefSeq" id="WP_184102710.1">
    <property type="nucleotide sequence ID" value="NZ_JACHHN010000009.1"/>
</dbReference>
<reference evidence="16 17" key="1">
    <citation type="submission" date="2020-08" db="EMBL/GenBank/DDBJ databases">
        <title>Genomic Encyclopedia of Type Strains, Phase IV (KMG-IV): sequencing the most valuable type-strain genomes for metagenomic binning, comparative biology and taxonomic classification.</title>
        <authorList>
            <person name="Goeker M."/>
        </authorList>
    </citation>
    <scope>NUCLEOTIDE SEQUENCE [LARGE SCALE GENOMIC DNA]</scope>
    <source>
        <strain evidence="16 17">DSM 18233</strain>
    </source>
</reference>
<evidence type="ECO:0000256" key="13">
    <source>
        <dbReference type="HAMAP-Rule" id="MF_00741"/>
    </source>
</evidence>
<evidence type="ECO:0000256" key="7">
    <source>
        <dbReference type="ARBA" id="ARBA00022755"/>
    </source>
</evidence>
<evidence type="ECO:0000256" key="2">
    <source>
        <dbReference type="ARBA" id="ARBA00010280"/>
    </source>
</evidence>
<evidence type="ECO:0000256" key="3">
    <source>
        <dbReference type="ARBA" id="ARBA00013047"/>
    </source>
</evidence>
<dbReference type="UniPathway" id="UPA00074">
    <property type="reaction ID" value="UER00129"/>
</dbReference>
<evidence type="ECO:0000256" key="5">
    <source>
        <dbReference type="ARBA" id="ARBA00022598"/>
    </source>
</evidence>
<dbReference type="SUPFAM" id="SSF55326">
    <property type="entry name" value="PurM N-terminal domain-like"/>
    <property type="match status" value="1"/>
</dbReference>
<evidence type="ECO:0000256" key="6">
    <source>
        <dbReference type="ARBA" id="ARBA00022741"/>
    </source>
</evidence>
<dbReference type="FunFam" id="3.90.650.10:FF:000001">
    <property type="entry name" value="Phosphoribosylformylglycinamidine cyclo-ligase"/>
    <property type="match status" value="1"/>
</dbReference>
<dbReference type="EMBL" id="JACHHN010000009">
    <property type="protein sequence ID" value="MBB5193057.1"/>
    <property type="molecule type" value="Genomic_DNA"/>
</dbReference>
<keyword evidence="5 13" id="KW-0436">Ligase</keyword>
<dbReference type="SUPFAM" id="SSF56042">
    <property type="entry name" value="PurM C-terminal domain-like"/>
    <property type="match status" value="1"/>
</dbReference>
<keyword evidence="8 13" id="KW-0067">ATP-binding</keyword>
<dbReference type="FunFam" id="3.30.1330.10:FF:000001">
    <property type="entry name" value="Phosphoribosylformylglycinamidine cyclo-ligase"/>
    <property type="match status" value="1"/>
</dbReference>
<keyword evidence="7 13" id="KW-0658">Purine biosynthesis</keyword>
<gene>
    <name evidence="13" type="primary">purM</name>
    <name evidence="16" type="ORF">HNQ50_003811</name>
</gene>
<dbReference type="GO" id="GO:0006189">
    <property type="term" value="P:'de novo' IMP biosynthetic process"/>
    <property type="evidence" value="ECO:0007669"/>
    <property type="project" value="UniProtKB-UniRule"/>
</dbReference>
<evidence type="ECO:0000256" key="12">
    <source>
        <dbReference type="ARBA" id="ARBA00049057"/>
    </source>
</evidence>
<evidence type="ECO:0000256" key="11">
    <source>
        <dbReference type="ARBA" id="ARBA00033093"/>
    </source>
</evidence>
<evidence type="ECO:0000313" key="16">
    <source>
        <dbReference type="EMBL" id="MBB5193057.1"/>
    </source>
</evidence>
<dbReference type="Gene3D" id="3.30.1330.10">
    <property type="entry name" value="PurM-like, N-terminal domain"/>
    <property type="match status" value="1"/>
</dbReference>
<dbReference type="InterPro" id="IPR036921">
    <property type="entry name" value="PurM-like_N_sf"/>
</dbReference>
<protein>
    <recommendedName>
        <fullName evidence="4 13">Phosphoribosylformylglycinamidine cyclo-ligase</fullName>
        <ecNumber evidence="3 13">6.3.3.1</ecNumber>
    </recommendedName>
    <alternativeName>
        <fullName evidence="10 13">AIR synthase</fullName>
    </alternativeName>
    <alternativeName>
        <fullName evidence="11 13">AIRS</fullName>
    </alternativeName>
    <alternativeName>
        <fullName evidence="9 13">Phosphoribosyl-aminoimidazole synthetase</fullName>
    </alternativeName>
</protein>
<evidence type="ECO:0000256" key="4">
    <source>
        <dbReference type="ARBA" id="ARBA00020367"/>
    </source>
</evidence>
<evidence type="ECO:0000313" key="17">
    <source>
        <dbReference type="Proteomes" id="UP000543030"/>
    </source>
</evidence>
<evidence type="ECO:0000256" key="10">
    <source>
        <dbReference type="ARBA" id="ARBA00032931"/>
    </source>
</evidence>
<comment type="pathway">
    <text evidence="1 13">Purine metabolism; IMP biosynthesis via de novo pathway; 5-amino-1-(5-phospho-D-ribosyl)imidazole from N(2)-formyl-N(1)-(5-phospho-D-ribosyl)glycinamide: step 2/2.</text>
</comment>
<proteinExistence type="inferred from homology"/>
<comment type="catalytic activity">
    <reaction evidence="12 13">
        <text>2-formamido-N(1)-(5-O-phospho-beta-D-ribosyl)acetamidine + ATP = 5-amino-1-(5-phospho-beta-D-ribosyl)imidazole + ADP + phosphate + H(+)</text>
        <dbReference type="Rhea" id="RHEA:23032"/>
        <dbReference type="ChEBI" id="CHEBI:15378"/>
        <dbReference type="ChEBI" id="CHEBI:30616"/>
        <dbReference type="ChEBI" id="CHEBI:43474"/>
        <dbReference type="ChEBI" id="CHEBI:137981"/>
        <dbReference type="ChEBI" id="CHEBI:147287"/>
        <dbReference type="ChEBI" id="CHEBI:456216"/>
        <dbReference type="EC" id="6.3.3.1"/>
    </reaction>
</comment>
<dbReference type="Proteomes" id="UP000543030">
    <property type="component" value="Unassembled WGS sequence"/>
</dbReference>
<dbReference type="InterPro" id="IPR016188">
    <property type="entry name" value="PurM-like_N"/>
</dbReference>
<comment type="caution">
    <text evidence="16">The sequence shown here is derived from an EMBL/GenBank/DDBJ whole genome shotgun (WGS) entry which is preliminary data.</text>
</comment>
<name>A0A840RIW9_9NEIS</name>
<dbReference type="Pfam" id="PF02769">
    <property type="entry name" value="AIRS_C"/>
    <property type="match status" value="1"/>
</dbReference>
<dbReference type="AlphaFoldDB" id="A0A840RIW9"/>
<comment type="similarity">
    <text evidence="2 13">Belongs to the AIR synthase family.</text>
</comment>
<dbReference type="EC" id="6.3.3.1" evidence="3 13"/>
<dbReference type="GO" id="GO:0004637">
    <property type="term" value="F:phosphoribosylamine-glycine ligase activity"/>
    <property type="evidence" value="ECO:0007669"/>
    <property type="project" value="TreeGrafter"/>
</dbReference>
<dbReference type="GO" id="GO:0004641">
    <property type="term" value="F:phosphoribosylformylglycinamidine cyclo-ligase activity"/>
    <property type="evidence" value="ECO:0007669"/>
    <property type="project" value="UniProtKB-UniRule"/>
</dbReference>
<keyword evidence="6 13" id="KW-0547">Nucleotide-binding</keyword>
<dbReference type="Gene3D" id="3.90.650.10">
    <property type="entry name" value="PurM-like C-terminal domain"/>
    <property type="match status" value="1"/>
</dbReference>
<evidence type="ECO:0000259" key="15">
    <source>
        <dbReference type="Pfam" id="PF02769"/>
    </source>
</evidence>
<sequence>MTTTPTGLSYRDAGVDIDAGDQLVENIKPYAKRTMRPEVLGGLGGFGAMVEISKKFKEPVLVSGTDGVGTKLKLAFELNRHDTVGIDLVAMSVNDILVQGAEPLFFLDYFACGKLDVDAATEVIRGIAHGCEQAGCALIGGETAEMPGMYPVGEYDLAGFAVGVVEKANIITGKTIQPGDVVLGLASNGAHSNGYSLVRKILHLSEADYAAEFENGKSLADVVMAPTRIYVKPLLKLMQTLPVKGMAHITGGGISENVPRVLPENTVAQIDAKSWAMPKLFQWLQEKGGVAAAEMYRTFNCGIGMVVIVGAGEADAATQLLQAEGETVYRIGAVRERNGDEHQTQVA</sequence>
<dbReference type="InterPro" id="IPR010918">
    <property type="entry name" value="PurM-like_C_dom"/>
</dbReference>
<dbReference type="NCBIfam" id="TIGR00878">
    <property type="entry name" value="purM"/>
    <property type="match status" value="1"/>
</dbReference>
<keyword evidence="13" id="KW-0963">Cytoplasm</keyword>
<evidence type="ECO:0000259" key="14">
    <source>
        <dbReference type="Pfam" id="PF00586"/>
    </source>
</evidence>
<dbReference type="GO" id="GO:0005829">
    <property type="term" value="C:cytosol"/>
    <property type="evidence" value="ECO:0007669"/>
    <property type="project" value="TreeGrafter"/>
</dbReference>
<dbReference type="HAMAP" id="MF_00741">
    <property type="entry name" value="AIRS"/>
    <property type="match status" value="1"/>
</dbReference>
<evidence type="ECO:0000256" key="1">
    <source>
        <dbReference type="ARBA" id="ARBA00004686"/>
    </source>
</evidence>
<keyword evidence="17" id="KW-1185">Reference proteome</keyword>
<dbReference type="Pfam" id="PF00586">
    <property type="entry name" value="AIRS"/>
    <property type="match status" value="1"/>
</dbReference>
<dbReference type="InterPro" id="IPR036676">
    <property type="entry name" value="PurM-like_C_sf"/>
</dbReference>
<organism evidence="16 17">
    <name type="scientific">Silvimonas terrae</name>
    <dbReference type="NCBI Taxonomy" id="300266"/>
    <lineage>
        <taxon>Bacteria</taxon>
        <taxon>Pseudomonadati</taxon>
        <taxon>Pseudomonadota</taxon>
        <taxon>Betaproteobacteria</taxon>
        <taxon>Neisseriales</taxon>
        <taxon>Chitinibacteraceae</taxon>
        <taxon>Silvimonas</taxon>
    </lineage>
</organism>
<dbReference type="InterPro" id="IPR004733">
    <property type="entry name" value="PurM_cligase"/>
</dbReference>
<evidence type="ECO:0000256" key="8">
    <source>
        <dbReference type="ARBA" id="ARBA00022840"/>
    </source>
</evidence>
<dbReference type="GO" id="GO:0005524">
    <property type="term" value="F:ATP binding"/>
    <property type="evidence" value="ECO:0007669"/>
    <property type="project" value="UniProtKB-KW"/>
</dbReference>
<dbReference type="CDD" id="cd02196">
    <property type="entry name" value="PurM"/>
    <property type="match status" value="1"/>
</dbReference>
<accession>A0A840RIW9</accession>
<comment type="subcellular location">
    <subcellularLocation>
        <location evidence="13">Cytoplasm</location>
    </subcellularLocation>
</comment>